<evidence type="ECO:0000256" key="4">
    <source>
        <dbReference type="ARBA" id="ARBA00022679"/>
    </source>
</evidence>
<comment type="subcellular location">
    <subcellularLocation>
        <location evidence="1">Membrane</location>
        <topology evidence="1">Single-pass membrane protein</topology>
    </subcellularLocation>
</comment>
<dbReference type="InterPro" id="IPR025287">
    <property type="entry name" value="WAK_GUB"/>
</dbReference>
<keyword evidence="19" id="KW-0675">Receptor</keyword>
<keyword evidence="12" id="KW-0325">Glycoprotein</keyword>
<dbReference type="PROSITE" id="PS00108">
    <property type="entry name" value="PROTEIN_KINASE_ST"/>
    <property type="match status" value="1"/>
</dbReference>
<evidence type="ECO:0000256" key="10">
    <source>
        <dbReference type="ARBA" id="ARBA00022989"/>
    </source>
</evidence>
<dbReference type="Pfam" id="PF13947">
    <property type="entry name" value="GUB_WAK_bind"/>
    <property type="match status" value="1"/>
</dbReference>
<evidence type="ECO:0000256" key="1">
    <source>
        <dbReference type="ARBA" id="ARBA00004167"/>
    </source>
</evidence>
<evidence type="ECO:0000256" key="12">
    <source>
        <dbReference type="ARBA" id="ARBA00023180"/>
    </source>
</evidence>
<protein>
    <recommendedName>
        <fullName evidence="2">non-specific serine/threonine protein kinase</fullName>
        <ecNumber evidence="2">2.7.11.1</ecNumber>
    </recommendedName>
</protein>
<dbReference type="SUPFAM" id="SSF56112">
    <property type="entry name" value="Protein kinase-like (PK-like)"/>
    <property type="match status" value="1"/>
</dbReference>
<evidence type="ECO:0000256" key="15">
    <source>
        <dbReference type="PROSITE-ProRule" id="PRU10141"/>
    </source>
</evidence>
<dbReference type="Proteomes" id="UP001454036">
    <property type="component" value="Unassembled WGS sequence"/>
</dbReference>
<dbReference type="EMBL" id="BAABME010011637">
    <property type="protein sequence ID" value="GAA0184070.1"/>
    <property type="molecule type" value="Genomic_DNA"/>
</dbReference>
<dbReference type="InterPro" id="IPR032872">
    <property type="entry name" value="WAK_assoc_C"/>
</dbReference>
<dbReference type="Gene3D" id="3.30.200.20">
    <property type="entry name" value="Phosphorylase Kinase, domain 1"/>
    <property type="match status" value="1"/>
</dbReference>
<dbReference type="Pfam" id="PF00069">
    <property type="entry name" value="Pkinase"/>
    <property type="match status" value="1"/>
</dbReference>
<evidence type="ECO:0000256" key="9">
    <source>
        <dbReference type="ARBA" id="ARBA00022840"/>
    </source>
</evidence>
<dbReference type="GO" id="GO:0030247">
    <property type="term" value="F:polysaccharide binding"/>
    <property type="evidence" value="ECO:0007669"/>
    <property type="project" value="InterPro"/>
</dbReference>
<evidence type="ECO:0000256" key="3">
    <source>
        <dbReference type="ARBA" id="ARBA00022527"/>
    </source>
</evidence>
<feature type="binding site" evidence="15">
    <location>
        <position position="392"/>
    </location>
    <ligand>
        <name>ATP</name>
        <dbReference type="ChEBI" id="CHEBI:30616"/>
    </ligand>
</feature>
<sequence length="688" mass="76055">MSVFSRFQQFLFVFVISLIINAQLSVCQRNDQYEKCGEFFQCGGLRDVGYPFSGGNRPEDCGYPGFELTCDDDVPHITIGSIVYRVLEVDDDNGNFTVAREDLLNSPCPTQFLDTILDVNLFNYTPYNQNITIFYNCSIFGTIITFPYQFKCNSLGLSFYIASGLALNDAVRCANRIIVPVSADAAGLLSMIGSTEDTLRSALTSGFGLQWFANNSICSQCIESHGRCGYDSSTNSFACLCNDGQDPFTCSGSNAGSSKNHAPLAVGLGIGGAVLAGIGIGWCFVFTRKRRRMIATNSSLSNDTESRDLKTISSSNPLISAPYNFFTKRVPSHPKPKSEIGRGTTYFGVQIFDYKDLRAATYNFDSSKELGDGGYGAVYHGTLPDGRVVAVKRLYEKNFKRVEQFMNEVKLLARLRHQNLVELLGCTSKNSPDLLLVYEYIPNGTVADHLHGKRANSGLLSWPLRLKIAVETADALTYLHSSEIVHRDVKTTNILLDNDFNVKVADFGLSRLFPNNVTHVSTAPQGTPGYVDPEYYQVYQLTEKSDVYSFGVVLAELISSLEPMDTSRQKTDIILANMAVNKIQSRGLDELVDRSLGFGTNGSLRRSITVVAELAFRCLQQERDMRPSMREVLDGLREVQNQELNMHNGEIVEIVVDDVALLKGFKHPPSPISVLSDKEHDSSVSTSM</sequence>
<dbReference type="GO" id="GO:0004674">
    <property type="term" value="F:protein serine/threonine kinase activity"/>
    <property type="evidence" value="ECO:0007669"/>
    <property type="project" value="UniProtKB-KW"/>
</dbReference>
<comment type="caution">
    <text evidence="19">The sequence shown here is derived from an EMBL/GenBank/DDBJ whole genome shotgun (WGS) entry which is preliminary data.</text>
</comment>
<evidence type="ECO:0000256" key="6">
    <source>
        <dbReference type="ARBA" id="ARBA00022729"/>
    </source>
</evidence>
<dbReference type="PANTHER" id="PTHR46008">
    <property type="entry name" value="LEAF RUST 10 DISEASE-RESISTANCE LOCUS RECEPTOR-LIKE PROTEIN KINASE-LIKE 1.4"/>
    <property type="match status" value="1"/>
</dbReference>
<evidence type="ECO:0000256" key="17">
    <source>
        <dbReference type="SAM" id="SignalP"/>
    </source>
</evidence>
<dbReference type="EC" id="2.7.11.1" evidence="2"/>
<comment type="catalytic activity">
    <reaction evidence="14">
        <text>L-seryl-[protein] + ATP = O-phospho-L-seryl-[protein] + ADP + H(+)</text>
        <dbReference type="Rhea" id="RHEA:17989"/>
        <dbReference type="Rhea" id="RHEA-COMP:9863"/>
        <dbReference type="Rhea" id="RHEA-COMP:11604"/>
        <dbReference type="ChEBI" id="CHEBI:15378"/>
        <dbReference type="ChEBI" id="CHEBI:29999"/>
        <dbReference type="ChEBI" id="CHEBI:30616"/>
        <dbReference type="ChEBI" id="CHEBI:83421"/>
        <dbReference type="ChEBI" id="CHEBI:456216"/>
        <dbReference type="EC" id="2.7.11.1"/>
    </reaction>
</comment>
<dbReference type="CDD" id="cd14066">
    <property type="entry name" value="STKc_IRAK"/>
    <property type="match status" value="1"/>
</dbReference>
<evidence type="ECO:0000259" key="18">
    <source>
        <dbReference type="PROSITE" id="PS50011"/>
    </source>
</evidence>
<gene>
    <name evidence="19" type="ORF">LIER_31377</name>
</gene>
<reference evidence="19 20" key="1">
    <citation type="submission" date="2024-01" db="EMBL/GenBank/DDBJ databases">
        <title>The complete chloroplast genome sequence of Lithospermum erythrorhizon: insights into the phylogenetic relationship among Boraginaceae species and the maternal lineages of purple gromwells.</title>
        <authorList>
            <person name="Okada T."/>
            <person name="Watanabe K."/>
        </authorList>
    </citation>
    <scope>NUCLEOTIDE SEQUENCE [LARGE SCALE GENOMIC DNA]</scope>
</reference>
<evidence type="ECO:0000256" key="13">
    <source>
        <dbReference type="ARBA" id="ARBA00047899"/>
    </source>
</evidence>
<dbReference type="Gene3D" id="1.10.510.10">
    <property type="entry name" value="Transferase(Phosphotransferase) domain 1"/>
    <property type="match status" value="1"/>
</dbReference>
<dbReference type="GO" id="GO:0005886">
    <property type="term" value="C:plasma membrane"/>
    <property type="evidence" value="ECO:0007669"/>
    <property type="project" value="UniProtKB-ARBA"/>
</dbReference>
<dbReference type="GO" id="GO:0005524">
    <property type="term" value="F:ATP binding"/>
    <property type="evidence" value="ECO:0007669"/>
    <property type="project" value="UniProtKB-UniRule"/>
</dbReference>
<comment type="catalytic activity">
    <reaction evidence="13">
        <text>L-threonyl-[protein] + ATP = O-phospho-L-threonyl-[protein] + ADP + H(+)</text>
        <dbReference type="Rhea" id="RHEA:46608"/>
        <dbReference type="Rhea" id="RHEA-COMP:11060"/>
        <dbReference type="Rhea" id="RHEA-COMP:11605"/>
        <dbReference type="ChEBI" id="CHEBI:15378"/>
        <dbReference type="ChEBI" id="CHEBI:30013"/>
        <dbReference type="ChEBI" id="CHEBI:30616"/>
        <dbReference type="ChEBI" id="CHEBI:61977"/>
        <dbReference type="ChEBI" id="CHEBI:456216"/>
        <dbReference type="EC" id="2.7.11.1"/>
    </reaction>
</comment>
<dbReference type="PANTHER" id="PTHR46008:SF38">
    <property type="entry name" value="CONCANAVALIN A-LIKE LECTIN_GLUCANASE DOMAIN-CONTAINING PROTEIN-RELATED"/>
    <property type="match status" value="1"/>
</dbReference>
<evidence type="ECO:0000256" key="7">
    <source>
        <dbReference type="ARBA" id="ARBA00022741"/>
    </source>
</evidence>
<dbReference type="AlphaFoldDB" id="A0AAV3RUC2"/>
<evidence type="ECO:0000313" key="20">
    <source>
        <dbReference type="Proteomes" id="UP001454036"/>
    </source>
</evidence>
<name>A0AAV3RUC2_LITER</name>
<dbReference type="InterPro" id="IPR017441">
    <property type="entry name" value="Protein_kinase_ATP_BS"/>
</dbReference>
<keyword evidence="10 16" id="KW-1133">Transmembrane helix</keyword>
<dbReference type="InterPro" id="IPR000719">
    <property type="entry name" value="Prot_kinase_dom"/>
</dbReference>
<dbReference type="InterPro" id="IPR011009">
    <property type="entry name" value="Kinase-like_dom_sf"/>
</dbReference>
<keyword evidence="20" id="KW-1185">Reference proteome</keyword>
<keyword evidence="7 15" id="KW-0547">Nucleotide-binding</keyword>
<dbReference type="PROSITE" id="PS00107">
    <property type="entry name" value="PROTEIN_KINASE_ATP"/>
    <property type="match status" value="1"/>
</dbReference>
<organism evidence="19 20">
    <name type="scientific">Lithospermum erythrorhizon</name>
    <name type="common">Purple gromwell</name>
    <name type="synonym">Lithospermum officinale var. erythrorhizon</name>
    <dbReference type="NCBI Taxonomy" id="34254"/>
    <lineage>
        <taxon>Eukaryota</taxon>
        <taxon>Viridiplantae</taxon>
        <taxon>Streptophyta</taxon>
        <taxon>Embryophyta</taxon>
        <taxon>Tracheophyta</taxon>
        <taxon>Spermatophyta</taxon>
        <taxon>Magnoliopsida</taxon>
        <taxon>eudicotyledons</taxon>
        <taxon>Gunneridae</taxon>
        <taxon>Pentapetalae</taxon>
        <taxon>asterids</taxon>
        <taxon>lamiids</taxon>
        <taxon>Boraginales</taxon>
        <taxon>Boraginaceae</taxon>
        <taxon>Boraginoideae</taxon>
        <taxon>Lithospermeae</taxon>
        <taxon>Lithospermum</taxon>
    </lineage>
</organism>
<evidence type="ECO:0000256" key="11">
    <source>
        <dbReference type="ARBA" id="ARBA00023136"/>
    </source>
</evidence>
<evidence type="ECO:0000256" key="2">
    <source>
        <dbReference type="ARBA" id="ARBA00012513"/>
    </source>
</evidence>
<feature type="signal peptide" evidence="17">
    <location>
        <begin position="1"/>
        <end position="27"/>
    </location>
</feature>
<evidence type="ECO:0000256" key="16">
    <source>
        <dbReference type="SAM" id="Phobius"/>
    </source>
</evidence>
<keyword evidence="6 17" id="KW-0732">Signal</keyword>
<feature type="domain" description="Protein kinase" evidence="18">
    <location>
        <begin position="364"/>
        <end position="644"/>
    </location>
</feature>
<proteinExistence type="predicted"/>
<feature type="transmembrane region" description="Helical" evidence="16">
    <location>
        <begin position="264"/>
        <end position="285"/>
    </location>
</feature>
<dbReference type="FunFam" id="1.10.510.10:FF:000161">
    <property type="entry name" value="Wall-associated receptor kinase-like 20"/>
    <property type="match status" value="1"/>
</dbReference>
<dbReference type="Pfam" id="PF14380">
    <property type="entry name" value="WAK_assoc"/>
    <property type="match status" value="1"/>
</dbReference>
<feature type="chain" id="PRO_5043853521" description="non-specific serine/threonine protein kinase" evidence="17">
    <location>
        <begin position="28"/>
        <end position="688"/>
    </location>
</feature>
<keyword evidence="9 15" id="KW-0067">ATP-binding</keyword>
<evidence type="ECO:0000256" key="5">
    <source>
        <dbReference type="ARBA" id="ARBA00022692"/>
    </source>
</evidence>
<keyword evidence="5 16" id="KW-0812">Transmembrane</keyword>
<keyword evidence="3" id="KW-0723">Serine/threonine-protein kinase</keyword>
<keyword evidence="4" id="KW-0808">Transferase</keyword>
<keyword evidence="11 16" id="KW-0472">Membrane</keyword>
<evidence type="ECO:0000313" key="19">
    <source>
        <dbReference type="EMBL" id="GAA0184070.1"/>
    </source>
</evidence>
<keyword evidence="8" id="KW-0418">Kinase</keyword>
<accession>A0AAV3RUC2</accession>
<evidence type="ECO:0000256" key="14">
    <source>
        <dbReference type="ARBA" id="ARBA00048679"/>
    </source>
</evidence>
<dbReference type="PROSITE" id="PS50011">
    <property type="entry name" value="PROTEIN_KINASE_DOM"/>
    <property type="match status" value="1"/>
</dbReference>
<dbReference type="SMART" id="SM00220">
    <property type="entry name" value="S_TKc"/>
    <property type="match status" value="1"/>
</dbReference>
<evidence type="ECO:0000256" key="8">
    <source>
        <dbReference type="ARBA" id="ARBA00022777"/>
    </source>
</evidence>
<dbReference type="InterPro" id="IPR008271">
    <property type="entry name" value="Ser/Thr_kinase_AS"/>
</dbReference>